<evidence type="ECO:0000313" key="1">
    <source>
        <dbReference type="EMBL" id="MBD2606934.1"/>
    </source>
</evidence>
<name>A0ABR8GTW5_9CYAN</name>
<gene>
    <name evidence="1" type="ORF">H6G81_20955</name>
</gene>
<evidence type="ECO:0000313" key="2">
    <source>
        <dbReference type="Proteomes" id="UP000660380"/>
    </source>
</evidence>
<comment type="caution">
    <text evidence="1">The sequence shown here is derived from an EMBL/GenBank/DDBJ whole genome shotgun (WGS) entry which is preliminary data.</text>
</comment>
<dbReference type="Proteomes" id="UP000660380">
    <property type="component" value="Unassembled WGS sequence"/>
</dbReference>
<dbReference type="EMBL" id="JACJTA010000051">
    <property type="protein sequence ID" value="MBD2606934.1"/>
    <property type="molecule type" value="Genomic_DNA"/>
</dbReference>
<organism evidence="1 2">
    <name type="scientific">Scytonema hofmannii FACHB-248</name>
    <dbReference type="NCBI Taxonomy" id="1842502"/>
    <lineage>
        <taxon>Bacteria</taxon>
        <taxon>Bacillati</taxon>
        <taxon>Cyanobacteriota</taxon>
        <taxon>Cyanophyceae</taxon>
        <taxon>Nostocales</taxon>
        <taxon>Scytonemataceae</taxon>
        <taxon>Scytonema</taxon>
    </lineage>
</organism>
<keyword evidence="2" id="KW-1185">Reference proteome</keyword>
<sequence>MFSTNNHPLREYCKDNISFFSDRTFSANFTIKKKAIALKIIKKSGLNA</sequence>
<protein>
    <submittedName>
        <fullName evidence="1">Uncharacterized protein</fullName>
    </submittedName>
</protein>
<reference evidence="1 2" key="1">
    <citation type="journal article" date="2020" name="ISME J.">
        <title>Comparative genomics reveals insights into cyanobacterial evolution and habitat adaptation.</title>
        <authorList>
            <person name="Chen M.Y."/>
            <person name="Teng W.K."/>
            <person name="Zhao L."/>
            <person name="Hu C.X."/>
            <person name="Zhou Y.K."/>
            <person name="Han B.P."/>
            <person name="Song L.R."/>
            <person name="Shu W.S."/>
        </authorList>
    </citation>
    <scope>NUCLEOTIDE SEQUENCE [LARGE SCALE GENOMIC DNA]</scope>
    <source>
        <strain evidence="1 2">FACHB-248</strain>
    </source>
</reference>
<proteinExistence type="predicted"/>
<accession>A0ABR8GTW5</accession>
<dbReference type="RefSeq" id="WP_186227772.1">
    <property type="nucleotide sequence ID" value="NZ_JACJTA010000051.1"/>
</dbReference>